<reference evidence="2 3" key="1">
    <citation type="submission" date="2020-03" db="EMBL/GenBank/DDBJ databases">
        <title>Genomic Encyclopedia of Type Strains, Phase IV (KMG-IV): sequencing the most valuable type-strain genomes for metagenomic binning, comparative biology and taxonomic classification.</title>
        <authorList>
            <person name="Goeker M."/>
        </authorList>
    </citation>
    <scope>NUCLEOTIDE SEQUENCE [LARGE SCALE GENOMIC DNA]</scope>
    <source>
        <strain evidence="2 3">DSM 19867</strain>
    </source>
</reference>
<dbReference type="AlphaFoldDB" id="A0A846MWD8"/>
<evidence type="ECO:0000313" key="2">
    <source>
        <dbReference type="EMBL" id="NIK87471.1"/>
    </source>
</evidence>
<dbReference type="SUPFAM" id="SSF101738">
    <property type="entry name" value="SspB-like"/>
    <property type="match status" value="1"/>
</dbReference>
<dbReference type="RefSeq" id="WP_167081137.1">
    <property type="nucleotide sequence ID" value="NZ_BAAADC010000001.1"/>
</dbReference>
<name>A0A846MWD8_9PROT</name>
<dbReference type="Proteomes" id="UP000570514">
    <property type="component" value="Unassembled WGS sequence"/>
</dbReference>
<feature type="region of interest" description="Disordered" evidence="1">
    <location>
        <begin position="115"/>
        <end position="175"/>
    </location>
</feature>
<dbReference type="InterPro" id="IPR036760">
    <property type="entry name" value="SspB-like_sf"/>
</dbReference>
<comment type="caution">
    <text evidence="2">The sequence shown here is derived from an EMBL/GenBank/DDBJ whole genome shotgun (WGS) entry which is preliminary data.</text>
</comment>
<evidence type="ECO:0008006" key="4">
    <source>
        <dbReference type="Google" id="ProtNLM"/>
    </source>
</evidence>
<keyword evidence="3" id="KW-1185">Reference proteome</keyword>
<proteinExistence type="predicted"/>
<dbReference type="Pfam" id="PF04386">
    <property type="entry name" value="SspB"/>
    <property type="match status" value="1"/>
</dbReference>
<protein>
    <recommendedName>
        <fullName evidence="4">Stringent starvation protein B</fullName>
    </recommendedName>
</protein>
<dbReference type="EMBL" id="JAASRM010000001">
    <property type="protein sequence ID" value="NIK87471.1"/>
    <property type="molecule type" value="Genomic_DNA"/>
</dbReference>
<gene>
    <name evidence="2" type="ORF">FHS83_000789</name>
</gene>
<sequence length="175" mass="19359">MAKDYIGYQALLDAALRGVVRDALQRIEKQGLIGSHHFYLTFKTGHEGVDIPSFLSEQYPDEMTIILQHQFWGLKVREDEFEVALTFKKLPATLVIPFAALTKFFDPGVPFGLEFKTQDAPPPKQAPKPVTGGATEATPMPQKAEVEPEESEEKPAAEKTAGAAEVVSLDSFRKK</sequence>
<evidence type="ECO:0000256" key="1">
    <source>
        <dbReference type="SAM" id="MobiDB-lite"/>
    </source>
</evidence>
<dbReference type="Gene3D" id="2.30.30.220">
    <property type="entry name" value="SspB-like"/>
    <property type="match status" value="1"/>
</dbReference>
<evidence type="ECO:0000313" key="3">
    <source>
        <dbReference type="Proteomes" id="UP000570514"/>
    </source>
</evidence>
<accession>A0A846MWD8</accession>
<dbReference type="InterPro" id="IPR007481">
    <property type="entry name" value="SspB"/>
</dbReference>
<organism evidence="2 3">
    <name type="scientific">Rhizomicrobium palustre</name>
    <dbReference type="NCBI Taxonomy" id="189966"/>
    <lineage>
        <taxon>Bacteria</taxon>
        <taxon>Pseudomonadati</taxon>
        <taxon>Pseudomonadota</taxon>
        <taxon>Alphaproteobacteria</taxon>
        <taxon>Micropepsales</taxon>
        <taxon>Micropepsaceae</taxon>
        <taxon>Rhizomicrobium</taxon>
    </lineage>
</organism>